<dbReference type="CDD" id="cd00090">
    <property type="entry name" value="HTH_ARSR"/>
    <property type="match status" value="1"/>
</dbReference>
<evidence type="ECO:0000313" key="6">
    <source>
        <dbReference type="Proteomes" id="UP000184148"/>
    </source>
</evidence>
<dbReference type="GO" id="GO:0003700">
    <property type="term" value="F:DNA-binding transcription factor activity"/>
    <property type="evidence" value="ECO:0007669"/>
    <property type="project" value="InterPro"/>
</dbReference>
<dbReference type="GO" id="GO:0003677">
    <property type="term" value="F:DNA binding"/>
    <property type="evidence" value="ECO:0007669"/>
    <property type="project" value="UniProtKB-KW"/>
</dbReference>
<evidence type="ECO:0000313" key="5">
    <source>
        <dbReference type="EMBL" id="SHE68167.1"/>
    </source>
</evidence>
<keyword evidence="1" id="KW-0805">Transcription regulation</keyword>
<dbReference type="InterPro" id="IPR011991">
    <property type="entry name" value="ArsR-like_HTH"/>
</dbReference>
<accession>A0A1M4VH13</accession>
<dbReference type="RefSeq" id="WP_073236428.1">
    <property type="nucleotide sequence ID" value="NZ_FQUY01000004.1"/>
</dbReference>
<gene>
    <name evidence="5" type="ORF">SAMN02745133_00926</name>
</gene>
<feature type="domain" description="HTH arsR-type" evidence="4">
    <location>
        <begin position="1"/>
        <end position="89"/>
    </location>
</feature>
<proteinExistence type="predicted"/>
<dbReference type="SMART" id="SM00418">
    <property type="entry name" value="HTH_ARSR"/>
    <property type="match status" value="1"/>
</dbReference>
<dbReference type="SUPFAM" id="SSF46785">
    <property type="entry name" value="Winged helix' DNA-binding domain"/>
    <property type="match status" value="1"/>
</dbReference>
<name>A0A1M4VH13_9FIRM</name>
<dbReference type="InterPro" id="IPR051081">
    <property type="entry name" value="HTH_MetalResp_TranReg"/>
</dbReference>
<dbReference type="PRINTS" id="PR00778">
    <property type="entry name" value="HTHARSR"/>
</dbReference>
<dbReference type="Proteomes" id="UP000184148">
    <property type="component" value="Unassembled WGS sequence"/>
</dbReference>
<evidence type="ECO:0000256" key="2">
    <source>
        <dbReference type="ARBA" id="ARBA00023125"/>
    </source>
</evidence>
<dbReference type="AlphaFoldDB" id="A0A1M4VH13"/>
<evidence type="ECO:0000256" key="1">
    <source>
        <dbReference type="ARBA" id="ARBA00023015"/>
    </source>
</evidence>
<organism evidence="5 6">
    <name type="scientific">Desulforamulus putei DSM 12395</name>
    <dbReference type="NCBI Taxonomy" id="1121429"/>
    <lineage>
        <taxon>Bacteria</taxon>
        <taxon>Bacillati</taxon>
        <taxon>Bacillota</taxon>
        <taxon>Clostridia</taxon>
        <taxon>Eubacteriales</taxon>
        <taxon>Peptococcaceae</taxon>
        <taxon>Desulforamulus</taxon>
    </lineage>
</organism>
<protein>
    <submittedName>
        <fullName evidence="5">DNA-binding transcriptional regulator, ArsR family</fullName>
    </submittedName>
</protein>
<keyword evidence="3" id="KW-0804">Transcription</keyword>
<dbReference type="InterPro" id="IPR036390">
    <property type="entry name" value="WH_DNA-bd_sf"/>
</dbReference>
<sequence length="153" mass="17190">MELLSILKILGDETRFKILQLLLTNDFCVGALAYRLGISEAAVSQHIQVLRKGGLLKGEKRGYWTHYSVERGVLVQTAEALRDLAARPAASEYVCQRESLSGINRGEEIKKMCKCKCEHPEKLQGKSGQCSQQQIKECHGDQENHSCENKDKE</sequence>
<keyword evidence="2 5" id="KW-0238">DNA-binding</keyword>
<dbReference type="STRING" id="1121429.SAMN02745133_00926"/>
<dbReference type="PANTHER" id="PTHR33154">
    <property type="entry name" value="TRANSCRIPTIONAL REGULATOR, ARSR FAMILY"/>
    <property type="match status" value="1"/>
</dbReference>
<dbReference type="InterPro" id="IPR001845">
    <property type="entry name" value="HTH_ArsR_DNA-bd_dom"/>
</dbReference>
<evidence type="ECO:0000256" key="3">
    <source>
        <dbReference type="ARBA" id="ARBA00023163"/>
    </source>
</evidence>
<evidence type="ECO:0000259" key="4">
    <source>
        <dbReference type="PROSITE" id="PS50987"/>
    </source>
</evidence>
<dbReference type="PROSITE" id="PS50987">
    <property type="entry name" value="HTH_ARSR_2"/>
    <property type="match status" value="1"/>
</dbReference>
<dbReference type="EMBL" id="FQUY01000004">
    <property type="protein sequence ID" value="SHE68167.1"/>
    <property type="molecule type" value="Genomic_DNA"/>
</dbReference>
<dbReference type="PANTHER" id="PTHR33154:SF33">
    <property type="entry name" value="TRANSCRIPTIONAL REPRESSOR SDPR"/>
    <property type="match status" value="1"/>
</dbReference>
<dbReference type="NCBIfam" id="NF033788">
    <property type="entry name" value="HTH_metalloreg"/>
    <property type="match status" value="1"/>
</dbReference>
<dbReference type="Gene3D" id="1.10.10.10">
    <property type="entry name" value="Winged helix-like DNA-binding domain superfamily/Winged helix DNA-binding domain"/>
    <property type="match status" value="1"/>
</dbReference>
<dbReference type="InterPro" id="IPR036388">
    <property type="entry name" value="WH-like_DNA-bd_sf"/>
</dbReference>
<reference evidence="6" key="1">
    <citation type="submission" date="2016-11" db="EMBL/GenBank/DDBJ databases">
        <authorList>
            <person name="Varghese N."/>
            <person name="Submissions S."/>
        </authorList>
    </citation>
    <scope>NUCLEOTIDE SEQUENCE [LARGE SCALE GENOMIC DNA]</scope>
    <source>
        <strain evidence="6">DSM 12395</strain>
    </source>
</reference>
<dbReference type="Pfam" id="PF01022">
    <property type="entry name" value="HTH_5"/>
    <property type="match status" value="1"/>
</dbReference>
<keyword evidence="6" id="KW-1185">Reference proteome</keyword>